<organism evidence="7 8">
    <name type="scientific">Actinomadura chibensis</name>
    <dbReference type="NCBI Taxonomy" id="392828"/>
    <lineage>
        <taxon>Bacteria</taxon>
        <taxon>Bacillati</taxon>
        <taxon>Actinomycetota</taxon>
        <taxon>Actinomycetes</taxon>
        <taxon>Streptosporangiales</taxon>
        <taxon>Thermomonosporaceae</taxon>
        <taxon>Actinomadura</taxon>
    </lineage>
</organism>
<feature type="compositionally biased region" description="Polar residues" evidence="5">
    <location>
        <begin position="405"/>
        <end position="414"/>
    </location>
</feature>
<dbReference type="Pfam" id="PF07690">
    <property type="entry name" value="MFS_1"/>
    <property type="match status" value="1"/>
</dbReference>
<comment type="subcellular location">
    <subcellularLocation>
        <location evidence="1">Membrane</location>
        <topology evidence="1">Multi-pass membrane protein</topology>
    </subcellularLocation>
</comment>
<protein>
    <submittedName>
        <fullName evidence="7">MFS transporter</fullName>
    </submittedName>
</protein>
<dbReference type="InterPro" id="IPR011701">
    <property type="entry name" value="MFS"/>
</dbReference>
<feature type="region of interest" description="Disordered" evidence="5">
    <location>
        <begin position="389"/>
        <end position="414"/>
    </location>
</feature>
<evidence type="ECO:0000256" key="4">
    <source>
        <dbReference type="ARBA" id="ARBA00023136"/>
    </source>
</evidence>
<comment type="caution">
    <text evidence="7">The sequence shown here is derived from an EMBL/GenBank/DDBJ whole genome shotgun (WGS) entry which is preliminary data.</text>
</comment>
<dbReference type="STRING" id="1220554.GCA_001552135_04509"/>
<evidence type="ECO:0000313" key="8">
    <source>
        <dbReference type="Proteomes" id="UP000323380"/>
    </source>
</evidence>
<dbReference type="RefSeq" id="WP_067894495.1">
    <property type="nucleotide sequence ID" value="NZ_VSFG01000014.1"/>
</dbReference>
<evidence type="ECO:0000256" key="6">
    <source>
        <dbReference type="SAM" id="Phobius"/>
    </source>
</evidence>
<keyword evidence="2 6" id="KW-0812">Transmembrane</keyword>
<dbReference type="SUPFAM" id="SSF103473">
    <property type="entry name" value="MFS general substrate transporter"/>
    <property type="match status" value="1"/>
</dbReference>
<feature type="transmembrane region" description="Helical" evidence="6">
    <location>
        <begin position="305"/>
        <end position="326"/>
    </location>
</feature>
<name>A0A5D0N4P1_9ACTN</name>
<evidence type="ECO:0000256" key="2">
    <source>
        <dbReference type="ARBA" id="ARBA00022692"/>
    </source>
</evidence>
<evidence type="ECO:0000256" key="3">
    <source>
        <dbReference type="ARBA" id="ARBA00022989"/>
    </source>
</evidence>
<dbReference type="InterPro" id="IPR036259">
    <property type="entry name" value="MFS_trans_sf"/>
</dbReference>
<feature type="transmembrane region" description="Helical" evidence="6">
    <location>
        <begin position="338"/>
        <end position="359"/>
    </location>
</feature>
<dbReference type="PANTHER" id="PTHR23514">
    <property type="entry name" value="BYPASS OF STOP CODON PROTEIN 6"/>
    <property type="match status" value="1"/>
</dbReference>
<feature type="transmembrane region" description="Helical" evidence="6">
    <location>
        <begin position="148"/>
        <end position="167"/>
    </location>
</feature>
<sequence length="414" mass="41558">MHLRHSGGTTPRAPRKSREHRAIGVIFIAHGAVAGTLATRIPWIQDHLGLSPTVLGLALLCPSVGAFTGMPTASRVAHRIGERRAVRLLIAAWCAIIALPALAPAPGWLFAAMLLYGTAAGMSDVVMNSHAVAVERAIGRPVMSGLHGLWCVGSLAAGGVGILAAHHGVDARLHLGLVAAVLLGVGVAGGRGLLPDRPAAGAPAPRRFALPNRAVLAIGLVGFCGTFAEGASADWTAVYLTEVTDAGPGLAAASFTVFMTCMAATRLAGDRLVRRLGAAKVVRCGGGVAVLGGVLVVAARAPWTAIAGFALIGVGVATVVPLVFAAAADRGATPGEGVAGVATITYLSGLTAPAVTGWTAGTLSYPAAFAMITCIVAVMTVSAGALRPRPSGGAATPATRPEPSESPTLTAQDR</sequence>
<dbReference type="GO" id="GO:0022857">
    <property type="term" value="F:transmembrane transporter activity"/>
    <property type="evidence" value="ECO:0007669"/>
    <property type="project" value="InterPro"/>
</dbReference>
<reference evidence="7 8" key="1">
    <citation type="submission" date="2019-08" db="EMBL/GenBank/DDBJ databases">
        <title>Actinomadura sp. nov. CYP1-5 isolated from mountain soil.</title>
        <authorList>
            <person name="Songsumanus A."/>
            <person name="Kuncharoen N."/>
            <person name="Kudo T."/>
            <person name="Yuki M."/>
            <person name="Igarashi Y."/>
            <person name="Tanasupawat S."/>
        </authorList>
    </citation>
    <scope>NUCLEOTIDE SEQUENCE [LARGE SCALE GENOMIC DNA]</scope>
    <source>
        <strain evidence="7 8">JCM 14158</strain>
    </source>
</reference>
<dbReference type="AlphaFoldDB" id="A0A5D0N4P1"/>
<feature type="transmembrane region" description="Helical" evidence="6">
    <location>
        <begin position="108"/>
        <end position="127"/>
    </location>
</feature>
<feature type="transmembrane region" description="Helical" evidence="6">
    <location>
        <begin position="173"/>
        <end position="194"/>
    </location>
</feature>
<feature type="transmembrane region" description="Helical" evidence="6">
    <location>
        <begin position="250"/>
        <end position="269"/>
    </location>
</feature>
<feature type="transmembrane region" description="Helical" evidence="6">
    <location>
        <begin position="281"/>
        <end position="299"/>
    </location>
</feature>
<dbReference type="CDD" id="cd17393">
    <property type="entry name" value="MFS_MosC_like"/>
    <property type="match status" value="1"/>
</dbReference>
<dbReference type="GO" id="GO:0016020">
    <property type="term" value="C:membrane"/>
    <property type="evidence" value="ECO:0007669"/>
    <property type="project" value="UniProtKB-SubCell"/>
</dbReference>
<dbReference type="Proteomes" id="UP000323380">
    <property type="component" value="Unassembled WGS sequence"/>
</dbReference>
<proteinExistence type="predicted"/>
<feature type="transmembrane region" description="Helical" evidence="6">
    <location>
        <begin position="215"/>
        <end position="238"/>
    </location>
</feature>
<keyword evidence="8" id="KW-1185">Reference proteome</keyword>
<evidence type="ECO:0000313" key="7">
    <source>
        <dbReference type="EMBL" id="TYB39327.1"/>
    </source>
</evidence>
<dbReference type="PANTHER" id="PTHR23514:SF13">
    <property type="entry name" value="INNER MEMBRANE PROTEIN YBJJ"/>
    <property type="match status" value="1"/>
</dbReference>
<feature type="transmembrane region" description="Helical" evidence="6">
    <location>
        <begin position="53"/>
        <end position="73"/>
    </location>
</feature>
<keyword evidence="3 6" id="KW-1133">Transmembrane helix</keyword>
<feature type="transmembrane region" description="Helical" evidence="6">
    <location>
        <begin position="365"/>
        <end position="386"/>
    </location>
</feature>
<dbReference type="InterPro" id="IPR051788">
    <property type="entry name" value="MFS_Transporter"/>
</dbReference>
<evidence type="ECO:0000256" key="1">
    <source>
        <dbReference type="ARBA" id="ARBA00004141"/>
    </source>
</evidence>
<dbReference type="EMBL" id="VSFG01000014">
    <property type="protein sequence ID" value="TYB39327.1"/>
    <property type="molecule type" value="Genomic_DNA"/>
</dbReference>
<feature type="transmembrane region" description="Helical" evidence="6">
    <location>
        <begin position="21"/>
        <end position="41"/>
    </location>
</feature>
<accession>A0A5D0N4P1</accession>
<keyword evidence="4 6" id="KW-0472">Membrane</keyword>
<feature type="transmembrane region" description="Helical" evidence="6">
    <location>
        <begin position="85"/>
        <end position="102"/>
    </location>
</feature>
<gene>
    <name evidence="7" type="ORF">FXF69_40195</name>
</gene>
<evidence type="ECO:0000256" key="5">
    <source>
        <dbReference type="SAM" id="MobiDB-lite"/>
    </source>
</evidence>
<dbReference type="Gene3D" id="1.20.1250.20">
    <property type="entry name" value="MFS general substrate transporter like domains"/>
    <property type="match status" value="2"/>
</dbReference>